<keyword evidence="2" id="KW-1185">Reference proteome</keyword>
<dbReference type="OrthoDB" id="921323at2759"/>
<protein>
    <submittedName>
        <fullName evidence="1">Uncharacterized protein</fullName>
    </submittedName>
</protein>
<dbReference type="EMBL" id="BMAC01000495">
    <property type="protein sequence ID" value="GFP97578.1"/>
    <property type="molecule type" value="Genomic_DNA"/>
</dbReference>
<comment type="caution">
    <text evidence="1">The sequence shown here is derived from an EMBL/GenBank/DDBJ whole genome shotgun (WGS) entry which is preliminary data.</text>
</comment>
<organism evidence="1 2">
    <name type="scientific">Phtheirospermum japonicum</name>
    <dbReference type="NCBI Taxonomy" id="374723"/>
    <lineage>
        <taxon>Eukaryota</taxon>
        <taxon>Viridiplantae</taxon>
        <taxon>Streptophyta</taxon>
        <taxon>Embryophyta</taxon>
        <taxon>Tracheophyta</taxon>
        <taxon>Spermatophyta</taxon>
        <taxon>Magnoliopsida</taxon>
        <taxon>eudicotyledons</taxon>
        <taxon>Gunneridae</taxon>
        <taxon>Pentapetalae</taxon>
        <taxon>asterids</taxon>
        <taxon>lamiids</taxon>
        <taxon>Lamiales</taxon>
        <taxon>Orobanchaceae</taxon>
        <taxon>Orobanchaceae incertae sedis</taxon>
        <taxon>Phtheirospermum</taxon>
    </lineage>
</organism>
<accession>A0A830CJX5</accession>
<name>A0A830CJX5_9LAMI</name>
<dbReference type="Proteomes" id="UP000653305">
    <property type="component" value="Unassembled WGS sequence"/>
</dbReference>
<reference evidence="1" key="1">
    <citation type="submission" date="2020-07" db="EMBL/GenBank/DDBJ databases">
        <title>Ethylene signaling mediates host invasion by parasitic plants.</title>
        <authorList>
            <person name="Yoshida S."/>
        </authorList>
    </citation>
    <scope>NUCLEOTIDE SEQUENCE</scope>
    <source>
        <strain evidence="1">Okayama</strain>
    </source>
</reference>
<gene>
    <name evidence="1" type="ORF">PHJA_001901900</name>
</gene>
<sequence length="176" mass="19796">MNEGDYSGAIIRHHLRSDHELGNANINIAAQLTAIQNQLTHLNDRFDAIEATNMADRARAFNSRIDSSSSASRRFQFRPVVKHTRGHLVALGLPPAVANVNLQPEYVLGAQPPNGLIPLTHAGFDRIGTEEIHVLRRRLRAIYWFYNDDRLRLTANASRNACDNAIQNVKDYYLSP</sequence>
<proteinExistence type="predicted"/>
<evidence type="ECO:0000313" key="2">
    <source>
        <dbReference type="Proteomes" id="UP000653305"/>
    </source>
</evidence>
<dbReference type="AlphaFoldDB" id="A0A830CJX5"/>
<evidence type="ECO:0000313" key="1">
    <source>
        <dbReference type="EMBL" id="GFP97578.1"/>
    </source>
</evidence>